<organism evidence="1 2">
    <name type="scientific">Xenorhabdus santafensis</name>
    <dbReference type="NCBI Taxonomy" id="2582833"/>
    <lineage>
        <taxon>Bacteria</taxon>
        <taxon>Pseudomonadati</taxon>
        <taxon>Pseudomonadota</taxon>
        <taxon>Gammaproteobacteria</taxon>
        <taxon>Enterobacterales</taxon>
        <taxon>Morganellaceae</taxon>
        <taxon>Xenorhabdus</taxon>
    </lineage>
</organism>
<protein>
    <submittedName>
        <fullName evidence="1">Uncharacterized protein</fullName>
    </submittedName>
</protein>
<sequence length="94" mass="10820">MNDKFENNSLDDISNRLKAAARISKNYNVNKITIDCDELITLCDAAKKLAEYESMEPVAYINLINQEIRKSISEFDENKTIYAAPLYLLRNSKK</sequence>
<name>A0ABU4SAP8_9GAMM</name>
<dbReference type="EMBL" id="VCDN01000041">
    <property type="protein sequence ID" value="MDX7987826.1"/>
    <property type="molecule type" value="Genomic_DNA"/>
</dbReference>
<dbReference type="Proteomes" id="UP001271890">
    <property type="component" value="Unassembled WGS sequence"/>
</dbReference>
<accession>A0ABU4SAP8</accession>
<gene>
    <name evidence="1" type="ORF">FE392_10860</name>
</gene>
<evidence type="ECO:0000313" key="1">
    <source>
        <dbReference type="EMBL" id="MDX7987826.1"/>
    </source>
</evidence>
<keyword evidence="2" id="KW-1185">Reference proteome</keyword>
<comment type="caution">
    <text evidence="1">The sequence shown here is derived from an EMBL/GenBank/DDBJ whole genome shotgun (WGS) entry which is preliminary data.</text>
</comment>
<reference evidence="2" key="1">
    <citation type="journal article" date="2024" name="Toxins">
        <title>Genome Sequence Analysis of Native Xenorhabdus Strains Isolated from Entomopathogenic Nematodes in Argentina.</title>
        <authorList>
            <person name="Palma L."/>
            <person name="Frizzo L."/>
            <person name="Kaiser S."/>
            <person name="Berry C."/>
            <person name="Caballero P."/>
            <person name="Bode H.B."/>
            <person name="Del Valle E.E."/>
        </authorList>
    </citation>
    <scope>NUCLEOTIDE SEQUENCE [LARGE SCALE GENOMIC DNA]</scope>
    <source>
        <strain evidence="2">12</strain>
    </source>
</reference>
<dbReference type="RefSeq" id="WP_319930243.1">
    <property type="nucleotide sequence ID" value="NZ_VCDN01000041.1"/>
</dbReference>
<evidence type="ECO:0000313" key="2">
    <source>
        <dbReference type="Proteomes" id="UP001271890"/>
    </source>
</evidence>
<proteinExistence type="predicted"/>